<dbReference type="GO" id="GO:0000009">
    <property type="term" value="F:alpha-1,6-mannosyltransferase activity"/>
    <property type="evidence" value="ECO:0007669"/>
    <property type="project" value="InterPro"/>
</dbReference>
<evidence type="ECO:0000313" key="13">
    <source>
        <dbReference type="EMBL" id="GGJ01056.1"/>
    </source>
</evidence>
<evidence type="ECO:0000256" key="4">
    <source>
        <dbReference type="ARBA" id="ARBA00022676"/>
    </source>
</evidence>
<comment type="subcellular location">
    <subcellularLocation>
        <location evidence="1">Endoplasmic reticulum membrane</location>
        <topology evidence="1">Multi-pass membrane protein</topology>
    </subcellularLocation>
</comment>
<evidence type="ECO:0000313" key="14">
    <source>
        <dbReference type="Proteomes" id="UP000597989"/>
    </source>
</evidence>
<proteinExistence type="predicted"/>
<organism evidence="13 14">
    <name type="scientific">Saccharopolyspora thermophila</name>
    <dbReference type="NCBI Taxonomy" id="89367"/>
    <lineage>
        <taxon>Bacteria</taxon>
        <taxon>Bacillati</taxon>
        <taxon>Actinomycetota</taxon>
        <taxon>Actinomycetes</taxon>
        <taxon>Pseudonocardiales</taxon>
        <taxon>Pseudonocardiaceae</taxon>
        <taxon>Saccharopolyspora</taxon>
    </lineage>
</organism>
<feature type="transmembrane region" description="Helical" evidence="11">
    <location>
        <begin position="169"/>
        <end position="191"/>
    </location>
</feature>
<evidence type="ECO:0000256" key="10">
    <source>
        <dbReference type="SAM" id="MobiDB-lite"/>
    </source>
</evidence>
<evidence type="ECO:0000313" key="12">
    <source>
        <dbReference type="EMBL" id="GAA0509938.1"/>
    </source>
</evidence>
<evidence type="ECO:0000313" key="15">
    <source>
        <dbReference type="Proteomes" id="UP001500220"/>
    </source>
</evidence>
<evidence type="ECO:0000256" key="2">
    <source>
        <dbReference type="ARBA" id="ARBA00004687"/>
    </source>
</evidence>
<evidence type="ECO:0000256" key="8">
    <source>
        <dbReference type="ARBA" id="ARBA00022989"/>
    </source>
</evidence>
<keyword evidence="8 11" id="KW-1133">Transmembrane helix</keyword>
<feature type="transmembrane region" description="Helical" evidence="11">
    <location>
        <begin position="316"/>
        <end position="333"/>
    </location>
</feature>
<feature type="transmembrane region" description="Helical" evidence="11">
    <location>
        <begin position="364"/>
        <end position="380"/>
    </location>
</feature>
<keyword evidence="4" id="KW-0328">Glycosyltransferase</keyword>
<evidence type="ECO:0000256" key="7">
    <source>
        <dbReference type="ARBA" id="ARBA00022824"/>
    </source>
</evidence>
<dbReference type="Proteomes" id="UP001500220">
    <property type="component" value="Unassembled WGS sequence"/>
</dbReference>
<dbReference type="EMBL" id="BAAAHC010000003">
    <property type="protein sequence ID" value="GAA0509938.1"/>
    <property type="molecule type" value="Genomic_DNA"/>
</dbReference>
<feature type="transmembrane region" description="Helical" evidence="11">
    <location>
        <begin position="392"/>
        <end position="412"/>
    </location>
</feature>
<evidence type="ECO:0000256" key="1">
    <source>
        <dbReference type="ARBA" id="ARBA00004477"/>
    </source>
</evidence>
<comment type="caution">
    <text evidence="13">The sequence shown here is derived from an EMBL/GenBank/DDBJ whole genome shotgun (WGS) entry which is preliminary data.</text>
</comment>
<evidence type="ECO:0000256" key="9">
    <source>
        <dbReference type="ARBA" id="ARBA00023136"/>
    </source>
</evidence>
<evidence type="ECO:0000256" key="6">
    <source>
        <dbReference type="ARBA" id="ARBA00022692"/>
    </source>
</evidence>
<dbReference type="InterPro" id="IPR007315">
    <property type="entry name" value="PIG-V/Gpi18"/>
</dbReference>
<gene>
    <name evidence="12" type="ORF">GCM10009545_10090</name>
    <name evidence="13" type="ORF">GCM10011581_42790</name>
</gene>
<keyword evidence="7" id="KW-0256">Endoplasmic reticulum</keyword>
<accession>A0A917NIV1</accession>
<dbReference type="PANTHER" id="PTHR12468">
    <property type="entry name" value="GPI MANNOSYLTRANSFERASE 2"/>
    <property type="match status" value="1"/>
</dbReference>
<dbReference type="GO" id="GO:0004376">
    <property type="term" value="F:GPI mannosyltransferase activity"/>
    <property type="evidence" value="ECO:0007669"/>
    <property type="project" value="InterPro"/>
</dbReference>
<feature type="transmembrane region" description="Helical" evidence="11">
    <location>
        <begin position="340"/>
        <end position="358"/>
    </location>
</feature>
<dbReference type="GO" id="GO:0006506">
    <property type="term" value="P:GPI anchor biosynthetic process"/>
    <property type="evidence" value="ECO:0007669"/>
    <property type="project" value="UniProtKB-KW"/>
</dbReference>
<reference evidence="13 14" key="2">
    <citation type="journal article" date="2014" name="Int. J. Syst. Evol. Microbiol.">
        <title>Complete genome sequence of Corynebacterium casei LMG S-19264T (=DSM 44701T), isolated from a smear-ripened cheese.</title>
        <authorList>
            <consortium name="US DOE Joint Genome Institute (JGI-PGF)"/>
            <person name="Walter F."/>
            <person name="Albersmeier A."/>
            <person name="Kalinowski J."/>
            <person name="Ruckert C."/>
        </authorList>
    </citation>
    <scope>NUCLEOTIDE SEQUENCE [LARGE SCALE GENOMIC DNA]</scope>
    <source>
        <strain evidence="13 14">CGMCC 4.7206</strain>
    </source>
</reference>
<dbReference type="GO" id="GO:0016020">
    <property type="term" value="C:membrane"/>
    <property type="evidence" value="ECO:0007669"/>
    <property type="project" value="GOC"/>
</dbReference>
<evidence type="ECO:0000256" key="5">
    <source>
        <dbReference type="ARBA" id="ARBA00022679"/>
    </source>
</evidence>
<dbReference type="AlphaFoldDB" id="A0A917NIV1"/>
<feature type="transmembrane region" description="Helical" evidence="11">
    <location>
        <begin position="211"/>
        <end position="241"/>
    </location>
</feature>
<comment type="pathway">
    <text evidence="2">Glycolipid biosynthesis; glycosylphosphatidylinositol-anchor biosynthesis.</text>
</comment>
<keyword evidence="15" id="KW-1185">Reference proteome</keyword>
<sequence>MSTTPEALDPPVRNAGNTAVTQRKRPAPRVLDRLRAELRPYRRTVLAIAPAVVYLAIRLVGLLVLAWLSAANDEALIDNLRAWDGQWYLEIAQHGYGGVDPSMVDGYGHRYPETPLAFFPGYPLLIMSLAWIPGVSATGAAVTVSLACGVAAAYGLARLGRRVGGSEGVGLLLVVLFAAAPMSVVLSMAYTEALFCALSIWALIGVVERQWAWAGLCCAAAGLVRPTAAALIGVVGLAALVAIARRRDTWRPWLALVLAPVGMVTYIGWVAVQTGSPTGYFELQQRGWSSAFDGGVATAKFVVESLTEEKSVLETFTVWIVLAALVLMVLCLRQRMPWPLVLFAAAVLTLDLGSDGLMYSKVRLMLPAFPLLIPVAIGLARRRATTAAATAVLLVFFGSWFGAYSLTAWQYAI</sequence>
<keyword evidence="5" id="KW-0808">Transferase</keyword>
<feature type="transmembrane region" description="Helical" evidence="11">
    <location>
        <begin position="253"/>
        <end position="272"/>
    </location>
</feature>
<reference evidence="15" key="3">
    <citation type="journal article" date="2019" name="Int. J. Syst. Evol. Microbiol.">
        <title>The Global Catalogue of Microorganisms (GCM) 10K type strain sequencing project: providing services to taxonomists for standard genome sequencing and annotation.</title>
        <authorList>
            <consortium name="The Broad Institute Genomics Platform"/>
            <consortium name="The Broad Institute Genome Sequencing Center for Infectious Disease"/>
            <person name="Wu L."/>
            <person name="Ma J."/>
        </authorList>
    </citation>
    <scope>NUCLEOTIDE SEQUENCE [LARGE SCALE GENOMIC DNA]</scope>
    <source>
        <strain evidence="15">JCM 10664</strain>
    </source>
</reference>
<dbReference type="PANTHER" id="PTHR12468:SF2">
    <property type="entry name" value="GPI MANNOSYLTRANSFERASE 2"/>
    <property type="match status" value="1"/>
</dbReference>
<name>A0A917NIV1_9PSEU</name>
<reference evidence="12" key="5">
    <citation type="submission" date="2023-12" db="EMBL/GenBank/DDBJ databases">
        <authorList>
            <person name="Sun Q."/>
            <person name="Inoue M."/>
        </authorList>
    </citation>
    <scope>NUCLEOTIDE SEQUENCE</scope>
    <source>
        <strain evidence="12">JCM 10664</strain>
    </source>
</reference>
<keyword evidence="3" id="KW-0337">GPI-anchor biosynthesis</keyword>
<keyword evidence="9 11" id="KW-0472">Membrane</keyword>
<reference evidence="13" key="4">
    <citation type="submission" date="2020-09" db="EMBL/GenBank/DDBJ databases">
        <authorList>
            <person name="Sun Q."/>
            <person name="Zhou Y."/>
        </authorList>
    </citation>
    <scope>NUCLEOTIDE SEQUENCE</scope>
    <source>
        <strain evidence="13">CGMCC 4.7206</strain>
    </source>
</reference>
<evidence type="ECO:0000256" key="3">
    <source>
        <dbReference type="ARBA" id="ARBA00022502"/>
    </source>
</evidence>
<keyword evidence="6 11" id="KW-0812">Transmembrane</keyword>
<dbReference type="Proteomes" id="UP000597989">
    <property type="component" value="Unassembled WGS sequence"/>
</dbReference>
<feature type="transmembrane region" description="Helical" evidence="11">
    <location>
        <begin position="45"/>
        <end position="68"/>
    </location>
</feature>
<feature type="transmembrane region" description="Helical" evidence="11">
    <location>
        <begin position="124"/>
        <end position="157"/>
    </location>
</feature>
<protein>
    <submittedName>
        <fullName evidence="12">Glycosyltransferase family 39 protein</fullName>
    </submittedName>
    <submittedName>
        <fullName evidence="13">Membrane protein</fullName>
    </submittedName>
</protein>
<reference evidence="12" key="1">
    <citation type="journal article" date="2014" name="Int. J. Syst. Evol. Microbiol.">
        <title>Complete genome of a new Firmicutes species belonging to the dominant human colonic microbiota ('Ruminococcus bicirculans') reveals two chromosomes and a selective capacity to utilize plant glucans.</title>
        <authorList>
            <consortium name="NISC Comparative Sequencing Program"/>
            <person name="Wegmann U."/>
            <person name="Louis P."/>
            <person name="Goesmann A."/>
            <person name="Henrissat B."/>
            <person name="Duncan S.H."/>
            <person name="Flint H.J."/>
        </authorList>
    </citation>
    <scope>NUCLEOTIDE SEQUENCE</scope>
    <source>
        <strain evidence="12">JCM 10664</strain>
    </source>
</reference>
<feature type="region of interest" description="Disordered" evidence="10">
    <location>
        <begin position="1"/>
        <end position="25"/>
    </location>
</feature>
<dbReference type="EMBL" id="BMMT01000018">
    <property type="protein sequence ID" value="GGJ01056.1"/>
    <property type="molecule type" value="Genomic_DNA"/>
</dbReference>
<evidence type="ECO:0000256" key="11">
    <source>
        <dbReference type="SAM" id="Phobius"/>
    </source>
</evidence>